<dbReference type="EMBL" id="PEML01000035">
    <property type="protein sequence ID" value="RTI09492.1"/>
    <property type="molecule type" value="Genomic_DNA"/>
</dbReference>
<name>A0A430RD80_THESC</name>
<dbReference type="AlphaFoldDB" id="A0A430RD80"/>
<organism evidence="2 8">
    <name type="scientific">Thermus scotoductus</name>
    <dbReference type="NCBI Taxonomy" id="37636"/>
    <lineage>
        <taxon>Bacteria</taxon>
        <taxon>Thermotogati</taxon>
        <taxon>Deinococcota</taxon>
        <taxon>Deinococci</taxon>
        <taxon>Thermales</taxon>
        <taxon>Thermaceae</taxon>
        <taxon>Thermus</taxon>
    </lineage>
</organism>
<reference evidence="7 8" key="2">
    <citation type="journal article" date="2019" name="Extremophiles">
        <title>Biogeography of thermophiles and predominance of Thermus scotoductus in domestic water heaters.</title>
        <authorList>
            <person name="Wilpiszeski R.L."/>
            <person name="Zhang Z."/>
            <person name="House C.H."/>
        </authorList>
    </citation>
    <scope>NUCLEOTIDE SEQUENCE [LARGE SCALE GENOMIC DNA]</scope>
    <source>
        <strain evidence="6 11">12_S12</strain>
        <strain evidence="5 10">17_S17</strain>
        <strain evidence="4 9">20_S20</strain>
        <strain evidence="3 7">27_S27</strain>
        <strain evidence="2 8">34_S34</strain>
    </source>
</reference>
<dbReference type="EMBL" id="PEMG01000166">
    <property type="protein sequence ID" value="RTI08921.1"/>
    <property type="molecule type" value="Genomic_DNA"/>
</dbReference>
<evidence type="ECO:0000313" key="5">
    <source>
        <dbReference type="EMBL" id="RTI08921.1"/>
    </source>
</evidence>
<reference evidence="6" key="1">
    <citation type="submission" date="2017-10" db="EMBL/GenBank/DDBJ databases">
        <authorList>
            <person name="Wilpiszeski R.L."/>
            <person name="Zhidan Z."/>
            <person name="House C.H."/>
        </authorList>
    </citation>
    <scope>NUCLEOTIDE SEQUENCE</scope>
    <source>
        <strain evidence="6">12_S12</strain>
    </source>
</reference>
<dbReference type="EMBL" id="PELW01000057">
    <property type="protein sequence ID" value="RTH27433.1"/>
    <property type="molecule type" value="Genomic_DNA"/>
</dbReference>
<evidence type="ECO:0000313" key="10">
    <source>
        <dbReference type="Proteomes" id="UP000287173"/>
    </source>
</evidence>
<evidence type="ECO:0000313" key="3">
    <source>
        <dbReference type="EMBL" id="RTH27433.1"/>
    </source>
</evidence>
<dbReference type="Proteomes" id="UP000287173">
    <property type="component" value="Unassembled WGS sequence"/>
</dbReference>
<evidence type="ECO:0000313" key="2">
    <source>
        <dbReference type="EMBL" id="RTH05335.1"/>
    </source>
</evidence>
<sequence>MKRRWPEGTQFRLRLHGEERIETLDAPKGSGNRIGSESPLGQALHGWLSNPGPTVSVQVPKRKDPVIWEVLGFKLPEGEWVENRPEFWEAVKLAGLTAISVGPEKVIPIAAEMRALGLLEGELYPRSWDDLQHLIEWARSGQPPDEVVEKVAPELAYKRYLDLLNQGEYHFAPTIAALLRDRLKRPWESYHFVKEWKDRIPPENRHNLRALLTAGVGTINHLWNEGYTSDSSLLKEGLSWGKEALAIKEDPYTYCALQAVYRALNQDELADMCLEKAEKLGKPCDPRRFIRRVPIAPTADETPTDEEEGNTPF</sequence>
<gene>
    <name evidence="6" type="ORF">CSW25_01825</name>
    <name evidence="5" type="ORF">CSW30_06435</name>
    <name evidence="4" type="ORF">CSW33_02550</name>
    <name evidence="3" type="ORF">CSW40_02915</name>
    <name evidence="2" type="ORF">CSW47_05370</name>
</gene>
<evidence type="ECO:0000256" key="1">
    <source>
        <dbReference type="SAM" id="MobiDB-lite"/>
    </source>
</evidence>
<feature type="region of interest" description="Disordered" evidence="1">
    <location>
        <begin position="294"/>
        <end position="313"/>
    </location>
</feature>
<protein>
    <submittedName>
        <fullName evidence="2">Uncharacterized protein</fullName>
    </submittedName>
</protein>
<evidence type="ECO:0000313" key="11">
    <source>
        <dbReference type="Proteomes" id="UP000287962"/>
    </source>
</evidence>
<dbReference type="Proteomes" id="UP000287962">
    <property type="component" value="Unassembled WGS sequence"/>
</dbReference>
<dbReference type="Proteomes" id="UP000286734">
    <property type="component" value="Unassembled WGS sequence"/>
</dbReference>
<evidence type="ECO:0000313" key="9">
    <source>
        <dbReference type="Proteomes" id="UP000286928"/>
    </source>
</evidence>
<dbReference type="EMBL" id="PEMD01000053">
    <property type="protein sequence ID" value="RTH34090.1"/>
    <property type="molecule type" value="Genomic_DNA"/>
</dbReference>
<dbReference type="Proteomes" id="UP000286928">
    <property type="component" value="Unassembled WGS sequence"/>
</dbReference>
<dbReference type="Proteomes" id="UP000286712">
    <property type="component" value="Unassembled WGS sequence"/>
</dbReference>
<evidence type="ECO:0000313" key="8">
    <source>
        <dbReference type="Proteomes" id="UP000286734"/>
    </source>
</evidence>
<dbReference type="EMBL" id="PELP01000121">
    <property type="protein sequence ID" value="RTH05335.1"/>
    <property type="molecule type" value="Genomic_DNA"/>
</dbReference>
<comment type="caution">
    <text evidence="2">The sequence shown here is derived from an EMBL/GenBank/DDBJ whole genome shotgun (WGS) entry which is preliminary data.</text>
</comment>
<evidence type="ECO:0000313" key="7">
    <source>
        <dbReference type="Proteomes" id="UP000286712"/>
    </source>
</evidence>
<evidence type="ECO:0000313" key="4">
    <source>
        <dbReference type="EMBL" id="RTH34090.1"/>
    </source>
</evidence>
<evidence type="ECO:0000313" key="6">
    <source>
        <dbReference type="EMBL" id="RTI09492.1"/>
    </source>
</evidence>
<proteinExistence type="predicted"/>
<feature type="compositionally biased region" description="Acidic residues" evidence="1">
    <location>
        <begin position="302"/>
        <end position="313"/>
    </location>
</feature>
<dbReference type="RefSeq" id="WP_126164597.1">
    <property type="nucleotide sequence ID" value="NZ_PEMC01000305.1"/>
</dbReference>
<accession>A0A430RD80</accession>
<keyword evidence="11" id="KW-1185">Reference proteome</keyword>